<comment type="caution">
    <text evidence="1">The sequence shown here is derived from an EMBL/GenBank/DDBJ whole genome shotgun (WGS) entry which is preliminary data.</text>
</comment>
<keyword evidence="2" id="KW-1185">Reference proteome</keyword>
<evidence type="ECO:0000313" key="1">
    <source>
        <dbReference type="EMBL" id="GBO43747.1"/>
    </source>
</evidence>
<reference evidence="1 2" key="1">
    <citation type="journal article" date="2019" name="Sci. Rep.">
        <title>Orb-weaving spider Araneus ventricosus genome elucidates the spidroin gene catalogue.</title>
        <authorList>
            <person name="Kono N."/>
            <person name="Nakamura H."/>
            <person name="Ohtoshi R."/>
            <person name="Moran D.A.P."/>
            <person name="Shinohara A."/>
            <person name="Yoshida Y."/>
            <person name="Fujiwara M."/>
            <person name="Mori M."/>
            <person name="Tomita M."/>
            <person name="Arakawa K."/>
        </authorList>
    </citation>
    <scope>NUCLEOTIDE SEQUENCE [LARGE SCALE GENOMIC DNA]</scope>
</reference>
<evidence type="ECO:0000313" key="2">
    <source>
        <dbReference type="Proteomes" id="UP000499080"/>
    </source>
</evidence>
<sequence length="133" mass="15075">MGNPSHTNIRTISHSLQNVLNNLWRPNTPATPCIMHAGDKGSRFTHAPMQLLEDFSVCHVSSRETLPLQSFGVQIIPIRKTIHIMHVLLFLITVRSPCLLKSTVEMTMCKKTRALCFPLQRRLVVRRLLSAHA</sequence>
<proteinExistence type="predicted"/>
<dbReference type="OrthoDB" id="6471243at2759"/>
<name>A0A4Y2X6H5_ARAVE</name>
<dbReference type="EMBL" id="BGPR01070288">
    <property type="protein sequence ID" value="GBO43747.1"/>
    <property type="molecule type" value="Genomic_DNA"/>
</dbReference>
<gene>
    <name evidence="1" type="ORF">AVEN_241715_1</name>
</gene>
<organism evidence="1 2">
    <name type="scientific">Araneus ventricosus</name>
    <name type="common">Orbweaver spider</name>
    <name type="synonym">Epeira ventricosa</name>
    <dbReference type="NCBI Taxonomy" id="182803"/>
    <lineage>
        <taxon>Eukaryota</taxon>
        <taxon>Metazoa</taxon>
        <taxon>Ecdysozoa</taxon>
        <taxon>Arthropoda</taxon>
        <taxon>Chelicerata</taxon>
        <taxon>Arachnida</taxon>
        <taxon>Araneae</taxon>
        <taxon>Araneomorphae</taxon>
        <taxon>Entelegynae</taxon>
        <taxon>Araneoidea</taxon>
        <taxon>Araneidae</taxon>
        <taxon>Araneus</taxon>
    </lineage>
</organism>
<accession>A0A4Y2X6H5</accession>
<protein>
    <submittedName>
        <fullName evidence="1">Uncharacterized protein</fullName>
    </submittedName>
</protein>
<dbReference type="AlphaFoldDB" id="A0A4Y2X6H5"/>
<dbReference type="Proteomes" id="UP000499080">
    <property type="component" value="Unassembled WGS sequence"/>
</dbReference>